<dbReference type="RefSeq" id="WP_239652008.1">
    <property type="nucleotide sequence ID" value="NZ_CABFLZ010000011.1"/>
</dbReference>
<reference evidence="2" key="1">
    <citation type="submission" date="2019-05" db="EMBL/GenBank/DDBJ databases">
        <authorList>
            <person name="Hibberd M."/>
        </authorList>
    </citation>
    <scope>NUCLEOTIDE SEQUENCE</scope>
    <source>
        <strain evidence="2">Neisseria_subflava_BgEED23</strain>
    </source>
</reference>
<feature type="transmembrane region" description="Helical" evidence="1">
    <location>
        <begin position="77"/>
        <end position="95"/>
    </location>
</feature>
<name>A0A9X9SMN9_NEISU</name>
<keyword evidence="1" id="KW-0812">Transmembrane</keyword>
<keyword evidence="3" id="KW-1185">Reference proteome</keyword>
<accession>A0A9X9SMN9</accession>
<gene>
    <name evidence="2" type="ORF">ONOEEDHL_00252</name>
</gene>
<evidence type="ECO:0000313" key="3">
    <source>
        <dbReference type="Proteomes" id="UP000626795"/>
    </source>
</evidence>
<evidence type="ECO:0000256" key="1">
    <source>
        <dbReference type="SAM" id="Phobius"/>
    </source>
</evidence>
<dbReference type="Proteomes" id="UP000626795">
    <property type="component" value="Unassembled WGS sequence"/>
</dbReference>
<evidence type="ECO:0000313" key="2">
    <source>
        <dbReference type="EMBL" id="VTY05024.1"/>
    </source>
</evidence>
<sequence>MNNLNPSLPCPHCHAPIQGGLVKGLAAVKECPSCHKKVKFKKPPVGEYFKALLKPFAIFVVVVCIVAAIMIGPFGTFPPYISTALVIGFLVYYIIPIQNKLSSFEKDE</sequence>
<dbReference type="AlphaFoldDB" id="A0A9X9SMN9"/>
<proteinExistence type="predicted"/>
<organism evidence="2 3">
    <name type="scientific">Neisseria subflava</name>
    <dbReference type="NCBI Taxonomy" id="28449"/>
    <lineage>
        <taxon>Bacteria</taxon>
        <taxon>Pseudomonadati</taxon>
        <taxon>Pseudomonadota</taxon>
        <taxon>Betaproteobacteria</taxon>
        <taxon>Neisseriales</taxon>
        <taxon>Neisseriaceae</taxon>
        <taxon>Neisseria</taxon>
    </lineage>
</organism>
<dbReference type="EMBL" id="CABFLZ010000011">
    <property type="protein sequence ID" value="VTY05024.1"/>
    <property type="molecule type" value="Genomic_DNA"/>
</dbReference>
<keyword evidence="1" id="KW-1133">Transmembrane helix</keyword>
<dbReference type="SUPFAM" id="SSF48695">
    <property type="entry name" value="Multiheme cytochromes"/>
    <property type="match status" value="1"/>
</dbReference>
<feature type="transmembrane region" description="Helical" evidence="1">
    <location>
        <begin position="51"/>
        <end position="71"/>
    </location>
</feature>
<protein>
    <submittedName>
        <fullName evidence="2">Uncharacterized protein</fullName>
    </submittedName>
</protein>
<comment type="caution">
    <text evidence="2">The sequence shown here is derived from an EMBL/GenBank/DDBJ whole genome shotgun (WGS) entry which is preliminary data.</text>
</comment>
<keyword evidence="1" id="KW-0472">Membrane</keyword>
<dbReference type="InterPro" id="IPR036280">
    <property type="entry name" value="Multihaem_cyt_sf"/>
</dbReference>